<name>A0AAD3UA13_AERHY</name>
<evidence type="ECO:0000256" key="1">
    <source>
        <dbReference type="ARBA" id="ARBA00022468"/>
    </source>
</evidence>
<dbReference type="AlphaFoldDB" id="A0AAD3UA13"/>
<dbReference type="GO" id="GO:0005096">
    <property type="term" value="F:GTPase activator activity"/>
    <property type="evidence" value="ECO:0007669"/>
    <property type="project" value="UniProtKB-KW"/>
</dbReference>
<feature type="compositionally biased region" description="Basic residues" evidence="4">
    <location>
        <begin position="93"/>
        <end position="102"/>
    </location>
</feature>
<feature type="compositionally biased region" description="Acidic residues" evidence="4">
    <location>
        <begin position="211"/>
        <end position="238"/>
    </location>
</feature>
<dbReference type="HAMAP" id="MF_01058">
    <property type="entry name" value="GAP_YihI"/>
    <property type="match status" value="1"/>
</dbReference>
<keyword evidence="1 3" id="KW-0343">GTPase activation</keyword>
<feature type="compositionally biased region" description="Basic and acidic residues" evidence="4">
    <location>
        <begin position="249"/>
        <end position="258"/>
    </location>
</feature>
<accession>A0AAD3UA13</accession>
<dbReference type="EMBL" id="DACTUL010000009">
    <property type="protein sequence ID" value="HAT6343829.1"/>
    <property type="molecule type" value="Genomic_DNA"/>
</dbReference>
<evidence type="ECO:0000256" key="3">
    <source>
        <dbReference type="HAMAP-Rule" id="MF_01058"/>
    </source>
</evidence>
<comment type="subunit">
    <text evidence="3">Interacts with Der.</text>
</comment>
<sequence>MAILCQNTSNMPRGCRSCGIRRPFMAGLVRDPALFLIHRHPCQHPLPDLFEPETGFNPVICRSHSFMSAKQPNRKPAGKRKESDASAQEGRERKRAAKRKGLKAGSRQQVEQVGKKSGTKQAKDPRIGSRKPVALIVEEKSSKPVAPKLIKEKKLVMTPEQELASIENDDRLNDLLDRLDAGETLEATEQAWVDQRVDRYQELMDELGIIDTDDDEDEADFDEADFDEPGQPASEEELWDRFTQVDYQPEPKPEPKKK</sequence>
<feature type="compositionally biased region" description="Basic and acidic residues" evidence="4">
    <location>
        <begin position="79"/>
        <end position="92"/>
    </location>
</feature>
<dbReference type="InterPro" id="IPR007336">
    <property type="entry name" value="YihI"/>
</dbReference>
<protein>
    <recommendedName>
        <fullName evidence="3">Der GTPase-activating protein YihI</fullName>
    </recommendedName>
</protein>
<reference evidence="5" key="2">
    <citation type="submission" date="2020-01" db="EMBL/GenBank/DDBJ databases">
        <authorList>
            <consortium name="NCBI Pathogen Detection Project"/>
        </authorList>
    </citation>
    <scope>NUCLEOTIDE SEQUENCE</scope>
    <source>
        <strain evidence="5">OLC2673_Aeromonas</strain>
    </source>
</reference>
<comment type="function">
    <text evidence="3">A GTPase-activating protein (GAP) that modifies Der/EngA GTPase function. May play a role in ribosome biogenesis.</text>
</comment>
<feature type="region of interest" description="Disordered" evidence="4">
    <location>
        <begin position="67"/>
        <end position="132"/>
    </location>
</feature>
<reference evidence="5" key="1">
    <citation type="journal article" date="2018" name="Genome Biol.">
        <title>SKESA: strategic k-mer extension for scrupulous assemblies.</title>
        <authorList>
            <person name="Souvorov A."/>
            <person name="Agarwala R."/>
            <person name="Lipman D.J."/>
        </authorList>
    </citation>
    <scope>NUCLEOTIDE SEQUENCE</scope>
    <source>
        <strain evidence="5">OLC2673_Aeromonas</strain>
    </source>
</reference>
<proteinExistence type="inferred from homology"/>
<gene>
    <name evidence="3" type="primary">yihI</name>
    <name evidence="5" type="ORF">JAJ28_001544</name>
</gene>
<organism evidence="5 6">
    <name type="scientific">Aeromonas hydrophila</name>
    <dbReference type="NCBI Taxonomy" id="644"/>
    <lineage>
        <taxon>Bacteria</taxon>
        <taxon>Pseudomonadati</taxon>
        <taxon>Pseudomonadota</taxon>
        <taxon>Gammaproteobacteria</taxon>
        <taxon>Aeromonadales</taxon>
        <taxon>Aeromonadaceae</taxon>
        <taxon>Aeromonas</taxon>
    </lineage>
</organism>
<comment type="caution">
    <text evidence="5">The sequence shown here is derived from an EMBL/GenBank/DDBJ whole genome shotgun (WGS) entry which is preliminary data.</text>
</comment>
<keyword evidence="2 3" id="KW-0690">Ribosome biogenesis</keyword>
<evidence type="ECO:0000256" key="2">
    <source>
        <dbReference type="ARBA" id="ARBA00022517"/>
    </source>
</evidence>
<dbReference type="Pfam" id="PF04220">
    <property type="entry name" value="YihI"/>
    <property type="match status" value="1"/>
</dbReference>
<dbReference type="Proteomes" id="UP000859505">
    <property type="component" value="Unassembled WGS sequence"/>
</dbReference>
<dbReference type="NCBIfam" id="NF003560">
    <property type="entry name" value="PRK05244.1-1"/>
    <property type="match status" value="1"/>
</dbReference>
<evidence type="ECO:0000256" key="4">
    <source>
        <dbReference type="SAM" id="MobiDB-lite"/>
    </source>
</evidence>
<evidence type="ECO:0000313" key="6">
    <source>
        <dbReference type="Proteomes" id="UP000859505"/>
    </source>
</evidence>
<feature type="region of interest" description="Disordered" evidence="4">
    <location>
        <begin position="211"/>
        <end position="258"/>
    </location>
</feature>
<dbReference type="GO" id="GO:0042254">
    <property type="term" value="P:ribosome biogenesis"/>
    <property type="evidence" value="ECO:0007669"/>
    <property type="project" value="UniProtKB-KW"/>
</dbReference>
<comment type="similarity">
    <text evidence="3">Belongs to the YihI family.</text>
</comment>
<evidence type="ECO:0000313" key="5">
    <source>
        <dbReference type="EMBL" id="HAT6343829.1"/>
    </source>
</evidence>